<keyword evidence="5" id="KW-0134">Cell wall</keyword>
<keyword evidence="5" id="KW-0732">Signal</keyword>
<evidence type="ECO:0000256" key="4">
    <source>
        <dbReference type="ARBA" id="ARBA00023295"/>
    </source>
</evidence>
<evidence type="ECO:0000259" key="7">
    <source>
        <dbReference type="PROSITE" id="PS51762"/>
    </source>
</evidence>
<keyword evidence="1 5" id="KW-0808">Transferase</keyword>
<dbReference type="SUPFAM" id="SSF49899">
    <property type="entry name" value="Concanavalin A-like lectins/glucanases"/>
    <property type="match status" value="1"/>
</dbReference>
<dbReference type="Gene3D" id="2.60.120.200">
    <property type="match status" value="1"/>
</dbReference>
<dbReference type="EMBL" id="CM026430">
    <property type="protein sequence ID" value="KAG0561680.1"/>
    <property type="molecule type" value="Genomic_DNA"/>
</dbReference>
<evidence type="ECO:0000256" key="2">
    <source>
        <dbReference type="ARBA" id="ARBA00022801"/>
    </source>
</evidence>
<keyword evidence="5" id="KW-0964">Secreted</keyword>
<feature type="compositionally biased region" description="Pro residues" evidence="6">
    <location>
        <begin position="52"/>
        <end position="73"/>
    </location>
</feature>
<dbReference type="GO" id="GO:0016762">
    <property type="term" value="F:xyloglucan:xyloglucosyl transferase activity"/>
    <property type="evidence" value="ECO:0007669"/>
    <property type="project" value="UniProtKB-EC"/>
</dbReference>
<keyword evidence="3" id="KW-0325">Glycoprotein</keyword>
<dbReference type="InterPro" id="IPR044791">
    <property type="entry name" value="Beta-glucanase/XTH"/>
</dbReference>
<evidence type="ECO:0000256" key="5">
    <source>
        <dbReference type="RuleBase" id="RU361120"/>
    </source>
</evidence>
<dbReference type="InterPro" id="IPR010713">
    <property type="entry name" value="XET_C"/>
</dbReference>
<sequence length="356" mass="39535">MARGNMVALVVAGIFLASALCVSAAGTLTFEEVTSTGDSAFAFDPNSNQEYTPPPTPIVPPPPSPTVPAPTAPTTPASSPGSCPEDFTKNFQNTFKIFTDTDHVIVGPNGDSAEMLLDKRTAAVAGTKNMYYTGRFSAWLKLPCGNSSGTVFAFYLSSNGSKPDHDEIDIEILGNTTDKTYTLQTNIFVNGYGNREMRHDLVWFEPCQDYHEYFIQWNSALTVIGVDDVPLRVFYNKESEDIGQPYFNKGQALMMSYWDGSKWATQGGKYKCDFEKNGPFIADIKDFHKLQGCQVPWERDVAACKNPATPHCWDAQTELTPEQVASMNSHKQYCTYDYCQDYQRFKDTGFPKDCSN</sequence>
<gene>
    <name evidence="8" type="ORF">KC19_9G083700</name>
</gene>
<feature type="domain" description="GH16" evidence="7">
    <location>
        <begin position="49"/>
        <end position="283"/>
    </location>
</feature>
<dbReference type="AlphaFoldDB" id="A0A8T0GRR5"/>
<dbReference type="Pfam" id="PF00722">
    <property type="entry name" value="Glyco_hydro_16"/>
    <property type="match status" value="1"/>
</dbReference>
<keyword evidence="4 5" id="KW-0326">Glycosidase</keyword>
<keyword evidence="5" id="KW-0052">Apoplast</keyword>
<dbReference type="InterPro" id="IPR013320">
    <property type="entry name" value="ConA-like_dom_sf"/>
</dbReference>
<dbReference type="InterPro" id="IPR008263">
    <property type="entry name" value="GH16_AS"/>
</dbReference>
<accession>A0A8T0GRR5</accession>
<feature type="signal peptide" evidence="5">
    <location>
        <begin position="1"/>
        <end position="24"/>
    </location>
</feature>
<evidence type="ECO:0000313" key="8">
    <source>
        <dbReference type="EMBL" id="KAG0561680.1"/>
    </source>
</evidence>
<evidence type="ECO:0000313" key="9">
    <source>
        <dbReference type="Proteomes" id="UP000822688"/>
    </source>
</evidence>
<dbReference type="InterPro" id="IPR000757">
    <property type="entry name" value="Beta-glucanase-like"/>
</dbReference>
<dbReference type="PANTHER" id="PTHR31062">
    <property type="entry name" value="XYLOGLUCAN ENDOTRANSGLUCOSYLASE/HYDROLASE PROTEIN 8-RELATED"/>
    <property type="match status" value="1"/>
</dbReference>
<comment type="subcellular location">
    <subcellularLocation>
        <location evidence="5">Secreted</location>
        <location evidence="5">Cell wall</location>
    </subcellularLocation>
    <subcellularLocation>
        <location evidence="5">Secreted</location>
        <location evidence="5">Extracellular space</location>
        <location evidence="5">Apoplast</location>
    </subcellularLocation>
</comment>
<evidence type="ECO:0000256" key="3">
    <source>
        <dbReference type="ARBA" id="ARBA00023180"/>
    </source>
</evidence>
<feature type="chain" id="PRO_5035963759" description="Xyloglucan endotransglucosylase/hydrolase" evidence="5">
    <location>
        <begin position="25"/>
        <end position="356"/>
    </location>
</feature>
<dbReference type="PROSITE" id="PS01034">
    <property type="entry name" value="GH16_1"/>
    <property type="match status" value="1"/>
</dbReference>
<evidence type="ECO:0000256" key="6">
    <source>
        <dbReference type="SAM" id="MobiDB-lite"/>
    </source>
</evidence>
<comment type="function">
    <text evidence="5">Catalyzes xyloglucan endohydrolysis (XEH) and/or endotransglycosylation (XET). Cleaves and religates xyloglucan polymers, an essential constituent of the primary cell wall, and thereby participates in cell wall construction of growing tissues.</text>
</comment>
<organism evidence="8 9">
    <name type="scientific">Ceratodon purpureus</name>
    <name type="common">Fire moss</name>
    <name type="synonym">Dicranum purpureum</name>
    <dbReference type="NCBI Taxonomy" id="3225"/>
    <lineage>
        <taxon>Eukaryota</taxon>
        <taxon>Viridiplantae</taxon>
        <taxon>Streptophyta</taxon>
        <taxon>Embryophyta</taxon>
        <taxon>Bryophyta</taxon>
        <taxon>Bryophytina</taxon>
        <taxon>Bryopsida</taxon>
        <taxon>Dicranidae</taxon>
        <taxon>Pseudoditrichales</taxon>
        <taxon>Ditrichaceae</taxon>
        <taxon>Ceratodon</taxon>
    </lineage>
</organism>
<dbReference type="GO" id="GO:0071555">
    <property type="term" value="P:cell wall organization"/>
    <property type="evidence" value="ECO:0007669"/>
    <property type="project" value="UniProtKB-KW"/>
</dbReference>
<name>A0A8T0GRR5_CERPU</name>
<evidence type="ECO:0000256" key="1">
    <source>
        <dbReference type="ARBA" id="ARBA00022679"/>
    </source>
</evidence>
<comment type="caution">
    <text evidence="8">The sequence shown here is derived from an EMBL/GenBank/DDBJ whole genome shotgun (WGS) entry which is preliminary data.</text>
</comment>
<keyword evidence="9" id="KW-1185">Reference proteome</keyword>
<dbReference type="GO" id="GO:0048046">
    <property type="term" value="C:apoplast"/>
    <property type="evidence" value="ECO:0007669"/>
    <property type="project" value="UniProtKB-SubCell"/>
</dbReference>
<dbReference type="Pfam" id="PF06955">
    <property type="entry name" value="XET_C"/>
    <property type="match status" value="1"/>
</dbReference>
<dbReference type="GO" id="GO:0004553">
    <property type="term" value="F:hydrolase activity, hydrolyzing O-glycosyl compounds"/>
    <property type="evidence" value="ECO:0007669"/>
    <property type="project" value="InterPro"/>
</dbReference>
<proteinExistence type="inferred from homology"/>
<protein>
    <recommendedName>
        <fullName evidence="5">Xyloglucan endotransglucosylase/hydrolase</fullName>
        <ecNumber evidence="5">2.4.1.207</ecNumber>
    </recommendedName>
</protein>
<dbReference type="EC" id="2.4.1.207" evidence="5"/>
<dbReference type="Proteomes" id="UP000822688">
    <property type="component" value="Chromosome 9"/>
</dbReference>
<dbReference type="GO" id="GO:0044042">
    <property type="term" value="P:glucan metabolic process"/>
    <property type="evidence" value="ECO:0007669"/>
    <property type="project" value="InterPro"/>
</dbReference>
<keyword evidence="2 5" id="KW-0378">Hydrolase</keyword>
<comment type="similarity">
    <text evidence="5">Belongs to the glycosyl hydrolase 16 family.</text>
</comment>
<keyword evidence="5" id="KW-0961">Cell wall biogenesis/degradation</keyword>
<dbReference type="PROSITE" id="PS51762">
    <property type="entry name" value="GH16_2"/>
    <property type="match status" value="1"/>
</dbReference>
<reference evidence="8" key="1">
    <citation type="submission" date="2020-06" db="EMBL/GenBank/DDBJ databases">
        <title>WGS assembly of Ceratodon purpureus strain R40.</title>
        <authorList>
            <person name="Carey S.B."/>
            <person name="Jenkins J."/>
            <person name="Shu S."/>
            <person name="Lovell J.T."/>
            <person name="Sreedasyam A."/>
            <person name="Maumus F."/>
            <person name="Tiley G.P."/>
            <person name="Fernandez-Pozo N."/>
            <person name="Barry K."/>
            <person name="Chen C."/>
            <person name="Wang M."/>
            <person name="Lipzen A."/>
            <person name="Daum C."/>
            <person name="Saski C.A."/>
            <person name="Payton A.C."/>
            <person name="Mcbreen J.C."/>
            <person name="Conrad R.E."/>
            <person name="Kollar L.M."/>
            <person name="Olsson S."/>
            <person name="Huttunen S."/>
            <person name="Landis J.B."/>
            <person name="Wickett N.J."/>
            <person name="Johnson M.G."/>
            <person name="Rensing S.A."/>
            <person name="Grimwood J."/>
            <person name="Schmutz J."/>
            <person name="Mcdaniel S.F."/>
        </authorList>
    </citation>
    <scope>NUCLEOTIDE SEQUENCE</scope>
    <source>
        <strain evidence="8">R40</strain>
    </source>
</reference>
<feature type="region of interest" description="Disordered" evidence="6">
    <location>
        <begin position="41"/>
        <end position="83"/>
    </location>
</feature>
<comment type="PTM">
    <text evidence="5">Contains at least one intrachain disulfide bond essential for its enzymatic activity.</text>
</comment>